<dbReference type="PANTHER" id="PTHR31528">
    <property type="entry name" value="4-AMINO-5-HYDROXYMETHYL-2-METHYLPYRIMIDINE PHOSPHATE SYNTHASE THI11-RELATED"/>
    <property type="match status" value="1"/>
</dbReference>
<evidence type="ECO:0000256" key="10">
    <source>
        <dbReference type="ARBA" id="ARBA00033171"/>
    </source>
</evidence>
<comment type="catalytic activity">
    <reaction evidence="11">
        <text>N(6)-(pyridoxal phosphate)-L-lysyl-[4-amino-5-hydroxymethyl-2-methylpyrimidine phosphate synthase] + L-histidyl-[4-amino-5-hydroxymethyl-2-methylpyrimidine phosphate synthase] + 2 Fe(3+) + 4 H2O = L-lysyl-[4-amino-5-hydroxymethyl-2-methylpyrimidine phosphate synthase] + (2S)-2-amino-5-hydroxy-4-oxopentanoyl-[4-amino-5-hydroxymethyl-2-methylpyrimidine phosphate synthase] + 4-amino-2-methyl-5-(phosphooxymethyl)pyrimidine + 3-oxopropanoate + 2 Fe(2+) + 2 H(+)</text>
        <dbReference type="Rhea" id="RHEA:65756"/>
        <dbReference type="Rhea" id="RHEA-COMP:16892"/>
        <dbReference type="Rhea" id="RHEA-COMP:16893"/>
        <dbReference type="Rhea" id="RHEA-COMP:16894"/>
        <dbReference type="Rhea" id="RHEA-COMP:16895"/>
        <dbReference type="ChEBI" id="CHEBI:15377"/>
        <dbReference type="ChEBI" id="CHEBI:15378"/>
        <dbReference type="ChEBI" id="CHEBI:29033"/>
        <dbReference type="ChEBI" id="CHEBI:29034"/>
        <dbReference type="ChEBI" id="CHEBI:29969"/>
        <dbReference type="ChEBI" id="CHEBI:29979"/>
        <dbReference type="ChEBI" id="CHEBI:33190"/>
        <dbReference type="ChEBI" id="CHEBI:58354"/>
        <dbReference type="ChEBI" id="CHEBI:143915"/>
        <dbReference type="ChEBI" id="CHEBI:157692"/>
    </reaction>
    <physiologicalReaction direction="left-to-right" evidence="11">
        <dbReference type="Rhea" id="RHEA:65757"/>
    </physiologicalReaction>
</comment>
<keyword evidence="12" id="KW-0732">Signal</keyword>
<dbReference type="Gene3D" id="3.40.190.10">
    <property type="entry name" value="Periplasmic binding protein-like II"/>
    <property type="match status" value="2"/>
</dbReference>
<reference evidence="14 15" key="1">
    <citation type="submission" date="2015-07" db="EMBL/GenBank/DDBJ databases">
        <title>Whole genome sequencing of Bosea vaviloviae isolated from cave pool.</title>
        <authorList>
            <person name="Tan N.E.H."/>
            <person name="Lee Y.P."/>
            <person name="Gan H.M."/>
            <person name="Barton H."/>
            <person name="Savka M.A."/>
        </authorList>
    </citation>
    <scope>NUCLEOTIDE SEQUENCE [LARGE SCALE GENOMIC DNA]</scope>
    <source>
        <strain evidence="14 15">SD260</strain>
    </source>
</reference>
<dbReference type="EMBL" id="LGSZ01000095">
    <property type="protein sequence ID" value="KPH73642.1"/>
    <property type="molecule type" value="Genomic_DNA"/>
</dbReference>
<accession>A0A0N1EY42</accession>
<keyword evidence="15" id="KW-1185">Reference proteome</keyword>
<feature type="domain" description="SsuA/THI5-like" evidence="13">
    <location>
        <begin position="43"/>
        <end position="256"/>
    </location>
</feature>
<evidence type="ECO:0000256" key="2">
    <source>
        <dbReference type="ARBA" id="ARBA00004948"/>
    </source>
</evidence>
<keyword evidence="9" id="KW-0408">Iron</keyword>
<evidence type="ECO:0000256" key="11">
    <source>
        <dbReference type="ARBA" id="ARBA00048179"/>
    </source>
</evidence>
<keyword evidence="7" id="KW-0663">Pyridoxal phosphate</keyword>
<evidence type="ECO:0000256" key="5">
    <source>
        <dbReference type="ARBA" id="ARBA00022679"/>
    </source>
</evidence>
<dbReference type="RefSeq" id="WP_054211988.1">
    <property type="nucleotide sequence ID" value="NZ_LGSZ01000095.1"/>
</dbReference>
<evidence type="ECO:0000259" key="13">
    <source>
        <dbReference type="Pfam" id="PF09084"/>
    </source>
</evidence>
<evidence type="ECO:0000256" key="6">
    <source>
        <dbReference type="ARBA" id="ARBA00022723"/>
    </source>
</evidence>
<dbReference type="Pfam" id="PF09084">
    <property type="entry name" value="NMT1"/>
    <property type="match status" value="1"/>
</dbReference>
<evidence type="ECO:0000313" key="14">
    <source>
        <dbReference type="EMBL" id="KPH73642.1"/>
    </source>
</evidence>
<evidence type="ECO:0000256" key="7">
    <source>
        <dbReference type="ARBA" id="ARBA00022898"/>
    </source>
</evidence>
<dbReference type="GO" id="GO:0016740">
    <property type="term" value="F:transferase activity"/>
    <property type="evidence" value="ECO:0007669"/>
    <property type="project" value="UniProtKB-KW"/>
</dbReference>
<dbReference type="PANTHER" id="PTHR31528:SF1">
    <property type="entry name" value="4-AMINO-5-HYDROXYMETHYL-2-METHYLPYRIMIDINE PHOSPHATE SYNTHASE THI11-RELATED"/>
    <property type="match status" value="1"/>
</dbReference>
<feature type="chain" id="PRO_5005870767" description="Thiamine pyrimidine synthase" evidence="12">
    <location>
        <begin position="27"/>
        <end position="347"/>
    </location>
</feature>
<keyword evidence="6" id="KW-0479">Metal-binding</keyword>
<evidence type="ECO:0000256" key="12">
    <source>
        <dbReference type="SAM" id="SignalP"/>
    </source>
</evidence>
<proteinExistence type="inferred from homology"/>
<gene>
    <name evidence="14" type="ORF">AE618_26215</name>
</gene>
<dbReference type="PATRIC" id="fig|1526658.3.peg.4783"/>
<name>A0A0N1EY42_9HYPH</name>
<evidence type="ECO:0000256" key="9">
    <source>
        <dbReference type="ARBA" id="ARBA00023004"/>
    </source>
</evidence>
<comment type="similarity">
    <text evidence="3">Belongs to the NMT1/THI5 family.</text>
</comment>
<dbReference type="SUPFAM" id="SSF53850">
    <property type="entry name" value="Periplasmic binding protein-like II"/>
    <property type="match status" value="1"/>
</dbReference>
<comment type="function">
    <text evidence="1">Responsible for the formation of the pyrimidine heterocycle in the thiamine biosynthesis pathway. Catalyzes the formation of hydroxymethylpyrimidine phosphate (HMP-P) from histidine and pyridoxal phosphate (PLP). The protein uses PLP and the active site histidine to form HMP-P, generating an inactive enzyme. The enzyme can only undergo a single turnover, which suggests it is a suicide enzyme.</text>
</comment>
<sequence>MRRHFLKVTLAAAITATMGFAAPALAQAPTKIRFTLDWKFQGVHSWYFYAKEKGYFAAEGLDVTIDQGDGSAATVTRIMGGAYDAGFGDMNAIIQQAVNKPGEQPVMVYMIYNKAPFAIIHKADGPIKTLKDLEGRKLTSPAGSATHRLFPIFAKLNGIDASKVEVVNIAPSVQEMMMVQGQVDGGFVFTVTSYMNLIGMKLNPDKDYKFIMYSDHGIESYSNGVMVSQKLIKDNPKAVAGLVRAINKAMLELTANAAEGGKVMNRVEPTVNAEIEAKRIEFTYKAHMFTPETQKLGAGDVSDERMAKAITQIREAFELKSTPKVDEVFNRSFLPPLAERKLSAPKS</sequence>
<dbReference type="GO" id="GO:0009228">
    <property type="term" value="P:thiamine biosynthetic process"/>
    <property type="evidence" value="ECO:0007669"/>
    <property type="project" value="UniProtKB-KW"/>
</dbReference>
<feature type="signal peptide" evidence="12">
    <location>
        <begin position="1"/>
        <end position="26"/>
    </location>
</feature>
<protein>
    <recommendedName>
        <fullName evidence="10">Thiamine pyrimidine synthase</fullName>
    </recommendedName>
</protein>
<evidence type="ECO:0000313" key="15">
    <source>
        <dbReference type="Proteomes" id="UP000037822"/>
    </source>
</evidence>
<dbReference type="InterPro" id="IPR027939">
    <property type="entry name" value="NMT1/THI5"/>
</dbReference>
<organism evidence="14 15">
    <name type="scientific">Bosea vaviloviae</name>
    <dbReference type="NCBI Taxonomy" id="1526658"/>
    <lineage>
        <taxon>Bacteria</taxon>
        <taxon>Pseudomonadati</taxon>
        <taxon>Pseudomonadota</taxon>
        <taxon>Alphaproteobacteria</taxon>
        <taxon>Hyphomicrobiales</taxon>
        <taxon>Boseaceae</taxon>
        <taxon>Bosea</taxon>
    </lineage>
</organism>
<dbReference type="Proteomes" id="UP000037822">
    <property type="component" value="Unassembled WGS sequence"/>
</dbReference>
<keyword evidence="5" id="KW-0808">Transferase</keyword>
<comment type="subunit">
    <text evidence="4">Homodimer.</text>
</comment>
<dbReference type="GO" id="GO:0046872">
    <property type="term" value="F:metal ion binding"/>
    <property type="evidence" value="ECO:0007669"/>
    <property type="project" value="UniProtKB-KW"/>
</dbReference>
<evidence type="ECO:0000256" key="3">
    <source>
        <dbReference type="ARBA" id="ARBA00009406"/>
    </source>
</evidence>
<evidence type="ECO:0000256" key="4">
    <source>
        <dbReference type="ARBA" id="ARBA00011738"/>
    </source>
</evidence>
<comment type="pathway">
    <text evidence="2">Cofactor biosynthesis; thiamine diphosphate biosynthesis.</text>
</comment>
<evidence type="ECO:0000256" key="8">
    <source>
        <dbReference type="ARBA" id="ARBA00022977"/>
    </source>
</evidence>
<keyword evidence="8" id="KW-0784">Thiamine biosynthesis</keyword>
<comment type="caution">
    <text evidence="14">The sequence shown here is derived from an EMBL/GenBank/DDBJ whole genome shotgun (WGS) entry which is preliminary data.</text>
</comment>
<evidence type="ECO:0000256" key="1">
    <source>
        <dbReference type="ARBA" id="ARBA00003469"/>
    </source>
</evidence>
<dbReference type="AlphaFoldDB" id="A0A0N1EY42"/>
<dbReference type="InterPro" id="IPR015168">
    <property type="entry name" value="SsuA/THI5"/>
</dbReference>